<keyword evidence="1" id="KW-0472">Membrane</keyword>
<organism evidence="2 3">
    <name type="scientific">Caproicibacter fermentans</name>
    <dbReference type="NCBI Taxonomy" id="2576756"/>
    <lineage>
        <taxon>Bacteria</taxon>
        <taxon>Bacillati</taxon>
        <taxon>Bacillota</taxon>
        <taxon>Clostridia</taxon>
        <taxon>Eubacteriales</taxon>
        <taxon>Acutalibacteraceae</taxon>
        <taxon>Caproicibacter</taxon>
    </lineage>
</organism>
<protein>
    <submittedName>
        <fullName evidence="2">Uncharacterized protein</fullName>
    </submittedName>
</protein>
<dbReference type="Proteomes" id="UP000515909">
    <property type="component" value="Chromosome"/>
</dbReference>
<accession>A0A7G8TF53</accession>
<gene>
    <name evidence="2" type="ORF">HCR03_08565</name>
</gene>
<dbReference type="AlphaFoldDB" id="A0A7G8TF53"/>
<name>A0A7G8TF53_9FIRM</name>
<evidence type="ECO:0000313" key="2">
    <source>
        <dbReference type="EMBL" id="QNK42244.1"/>
    </source>
</evidence>
<evidence type="ECO:0000256" key="1">
    <source>
        <dbReference type="SAM" id="Phobius"/>
    </source>
</evidence>
<sequence length="229" mass="26234">MQGLLFPIIMLTVTLVGGGLLLLALKHTNKRPASDETTMAIQTAQQFINVRDVKDRYLFTRDGLVLCFLRIHAISIDLYSKGEKNNLIRQLTAELSDIQYPFKFMAVSRPVDITPLISDMQGMLKTAGDRRKELLRQEILQMSSYALSGDIVERQFYISIWERYEDGVEKDLYKRASLLAEKFTTNGIGCDMLTEKEIVRLLNLVNNPSYTHLEDTEYETSIPTIDMEE</sequence>
<reference evidence="2 3" key="1">
    <citation type="submission" date="2020-08" db="EMBL/GenBank/DDBJ databases">
        <title>The isolate Caproiciproducens sp. 7D4C2 produces n-caproate at mildly acidic conditions from hexoses: genome and rBOX comparison with related strains and chain-elongating bacteria.</title>
        <authorList>
            <person name="Esquivel-Elizondo S."/>
            <person name="Bagci C."/>
            <person name="Temovska M."/>
            <person name="Jeon B.S."/>
            <person name="Bessarab I."/>
            <person name="Williams R.B.H."/>
            <person name="Huson D.H."/>
            <person name="Angenent L.T."/>
        </authorList>
    </citation>
    <scope>NUCLEOTIDE SEQUENCE [LARGE SCALE GENOMIC DNA]</scope>
    <source>
        <strain evidence="2 3">7D4C2</strain>
    </source>
</reference>
<proteinExistence type="predicted"/>
<keyword evidence="1" id="KW-1133">Transmembrane helix</keyword>
<dbReference type="EMBL" id="CP060286">
    <property type="protein sequence ID" value="QNK42244.1"/>
    <property type="molecule type" value="Genomic_DNA"/>
</dbReference>
<feature type="transmembrane region" description="Helical" evidence="1">
    <location>
        <begin position="6"/>
        <end position="25"/>
    </location>
</feature>
<evidence type="ECO:0000313" key="3">
    <source>
        <dbReference type="Proteomes" id="UP000515909"/>
    </source>
</evidence>
<dbReference type="RefSeq" id="WP_187037676.1">
    <property type="nucleotide sequence ID" value="NZ_CP060286.1"/>
</dbReference>
<keyword evidence="1" id="KW-0812">Transmembrane</keyword>
<dbReference type="KEGG" id="cfem:HCR03_08565"/>